<dbReference type="InterPro" id="IPR013783">
    <property type="entry name" value="Ig-like_fold"/>
</dbReference>
<dbReference type="InterPro" id="IPR014716">
    <property type="entry name" value="Fibrinogen_a/b/g_C_1"/>
</dbReference>
<keyword evidence="14" id="KW-1185">Reference proteome</keyword>
<dbReference type="Pfam" id="PF25024">
    <property type="entry name" value="EGF_TEN"/>
    <property type="match status" value="1"/>
</dbReference>
<dbReference type="FunFam" id="2.10.25.10:FF:000001">
    <property type="entry name" value="Tenascin C"/>
    <property type="match status" value="2"/>
</dbReference>
<evidence type="ECO:0000256" key="9">
    <source>
        <dbReference type="ARBA" id="ARBA00023180"/>
    </source>
</evidence>
<dbReference type="InterPro" id="IPR050991">
    <property type="entry name" value="ECM_Regulatory_Proteins"/>
</dbReference>
<evidence type="ECO:0000256" key="6">
    <source>
        <dbReference type="ARBA" id="ARBA00022729"/>
    </source>
</evidence>
<evidence type="ECO:0000256" key="2">
    <source>
        <dbReference type="ARBA" id="ARBA00008673"/>
    </source>
</evidence>
<dbReference type="InterPro" id="IPR020837">
    <property type="entry name" value="Fibrinogen_CS"/>
</dbReference>
<dbReference type="RefSeq" id="XP_031666051.1">
    <property type="nucleotide sequence ID" value="XM_031810191.1"/>
</dbReference>
<dbReference type="InterPro" id="IPR036116">
    <property type="entry name" value="FN3_sf"/>
</dbReference>
<keyword evidence="5" id="KW-0245">EGF-like domain</keyword>
<dbReference type="PROSITE" id="PS01186">
    <property type="entry name" value="EGF_2"/>
    <property type="match status" value="1"/>
</dbReference>
<sequence length="856" mass="94371">MTTRLHWLTRALCLISILCTVTSKYVTEDYSSPAEKEVTFSHVYKIDLAKSPECKLALQTLPSQQDQFSGLQELEGGTTLEGENNIVFRHQINLKTPKCDCDESESFTSLLYRVNGLEEEVEHLKSQCSQGCCGGKGGGAGGVDTSCSGHGTYQHNTCSCQCNPSWEGPDCSISTCPDECNDNGRCVDGKCVCHAGYTGSDCSQLMCPGDCNDKGHCVDGKCVCFSHFTGEDCSEQKCDPDCIHGTCVNGMCICDEGFFGEDCSTVTGPNGLRLVRVTDNSLLVEWEAVKAAEYYILTWHPEGNEAELERFTVPNTETSYLITGLSPGVTYIVQVYAVIKEIQSKGDRIEATTEVSGIDGIRVLGQTEDSIQVDWQNPAAPLDHFRLTYANPDGQEEEQNVPMIAEARTTHTIVGLQPGTEYLITVQGIKGTIEGKASFATGVTDLDDPTNLLTKEVTEDTATVEWQKVQAEIDGYVITYSSAEGSSGDISVGADSTSHRLTGLRPGVLYTVYIWAVKGSRVSRKSSTEAETEIDAPKNLKASDVKLNVATLTWTAPLARIDGYILTLRAEDGSLKAVEKKLRAGESSFAMSDLEKGKNYIVTLLAYRGPKRSRVIEITFKTVGLLYPFPMDCTQIKKNGNVASGIYTIYVNSDRTKPMEVYCDMDTDGGGWVVFQRRNNGQMDFMKRWRQYMAGFGNMTDEFWLGLDNIYELTNTPTQYELRVDLGVGSEKAYAVYDNFKIAPAKQKFKLTIGEYSGTAGDAMSYHQGRPFSTVDNDNDIALGNCALTHRGAWWYKNCHLANLNGKFGDNRHSMGVNWEPWKGHLMSLDFTEMKIRPVGTARKRRSLRSSTAPRK</sequence>
<dbReference type="Ensembl" id="ENSOKIT00005087003.1">
    <property type="protein sequence ID" value="ENSOKIP00005081566.1"/>
    <property type="gene ID" value="ENSOKIG00005035302.1"/>
</dbReference>
<accession>A0A8C7J1P0</accession>
<dbReference type="SUPFAM" id="SSF56496">
    <property type="entry name" value="Fibrinogen C-terminal domain-like"/>
    <property type="match status" value="1"/>
</dbReference>
<keyword evidence="4" id="KW-0272">Extracellular matrix</keyword>
<dbReference type="GO" id="GO:0005615">
    <property type="term" value="C:extracellular space"/>
    <property type="evidence" value="ECO:0007669"/>
    <property type="project" value="TreeGrafter"/>
</dbReference>
<dbReference type="GO" id="GO:0098966">
    <property type="term" value="C:perisynaptic extracellular matrix"/>
    <property type="evidence" value="ECO:0007669"/>
    <property type="project" value="TreeGrafter"/>
</dbReference>
<dbReference type="InterPro" id="IPR003961">
    <property type="entry name" value="FN3_dom"/>
</dbReference>
<feature type="signal peptide" evidence="10">
    <location>
        <begin position="1"/>
        <end position="23"/>
    </location>
</feature>
<dbReference type="GO" id="GO:0030155">
    <property type="term" value="P:regulation of cell adhesion"/>
    <property type="evidence" value="ECO:0007669"/>
    <property type="project" value="TreeGrafter"/>
</dbReference>
<reference evidence="13" key="1">
    <citation type="submission" date="2025-08" db="UniProtKB">
        <authorList>
            <consortium name="Ensembl"/>
        </authorList>
    </citation>
    <scope>IDENTIFICATION</scope>
</reference>
<protein>
    <submittedName>
        <fullName evidence="13">Tenascin N</fullName>
    </submittedName>
</protein>
<evidence type="ECO:0000256" key="8">
    <source>
        <dbReference type="ARBA" id="ARBA00023157"/>
    </source>
</evidence>
<dbReference type="CDD" id="cd00063">
    <property type="entry name" value="FN3"/>
    <property type="match status" value="4"/>
</dbReference>
<dbReference type="SUPFAM" id="SSF49265">
    <property type="entry name" value="Fibronectin type III"/>
    <property type="match status" value="2"/>
</dbReference>
<gene>
    <name evidence="13" type="primary">LOC109875075</name>
</gene>
<evidence type="ECO:0000256" key="5">
    <source>
        <dbReference type="ARBA" id="ARBA00022536"/>
    </source>
</evidence>
<evidence type="ECO:0000256" key="4">
    <source>
        <dbReference type="ARBA" id="ARBA00022530"/>
    </source>
</evidence>
<evidence type="ECO:0000256" key="10">
    <source>
        <dbReference type="SAM" id="SignalP"/>
    </source>
</evidence>
<dbReference type="CDD" id="cd00087">
    <property type="entry name" value="FReD"/>
    <property type="match status" value="1"/>
</dbReference>
<evidence type="ECO:0000313" key="13">
    <source>
        <dbReference type="Ensembl" id="ENSOKIP00005081566.1"/>
    </source>
</evidence>
<dbReference type="PROSITE" id="PS00022">
    <property type="entry name" value="EGF_1"/>
    <property type="match status" value="1"/>
</dbReference>
<keyword evidence="6 10" id="KW-0732">Signal</keyword>
<keyword evidence="3" id="KW-0964">Secreted</keyword>
<dbReference type="AlphaFoldDB" id="A0A8C7J1P0"/>
<dbReference type="PANTHER" id="PTHR46708">
    <property type="entry name" value="TENASCIN"/>
    <property type="match status" value="1"/>
</dbReference>
<dbReference type="InterPro" id="IPR036056">
    <property type="entry name" value="Fibrinogen-like_C"/>
</dbReference>
<evidence type="ECO:0000259" key="12">
    <source>
        <dbReference type="PROSITE" id="PS01186"/>
    </source>
</evidence>
<dbReference type="GeneID" id="109875075"/>
<dbReference type="Pfam" id="PF00041">
    <property type="entry name" value="fn3"/>
    <property type="match status" value="4"/>
</dbReference>
<dbReference type="FunFam" id="3.90.215.10:FF:000001">
    <property type="entry name" value="Tenascin isoform 1"/>
    <property type="match status" value="1"/>
</dbReference>
<dbReference type="Gene3D" id="2.60.40.10">
    <property type="entry name" value="Immunoglobulins"/>
    <property type="match status" value="4"/>
</dbReference>
<comment type="subcellular location">
    <subcellularLocation>
        <location evidence="1">Secreted</location>
        <location evidence="1">Extracellular space</location>
        <location evidence="1">Extracellular matrix</location>
    </subcellularLocation>
</comment>
<evidence type="ECO:0000256" key="3">
    <source>
        <dbReference type="ARBA" id="ARBA00022525"/>
    </source>
</evidence>
<dbReference type="PROSITE" id="PS00514">
    <property type="entry name" value="FIBRINOGEN_C_1"/>
    <property type="match status" value="1"/>
</dbReference>
<dbReference type="Pfam" id="PF00147">
    <property type="entry name" value="Fibrinogen_C"/>
    <property type="match status" value="1"/>
</dbReference>
<dbReference type="SMART" id="SM00060">
    <property type="entry name" value="FN3"/>
    <property type="match status" value="4"/>
</dbReference>
<dbReference type="Gene3D" id="3.90.215.10">
    <property type="entry name" value="Gamma Fibrinogen, chain A, domain 1"/>
    <property type="match status" value="1"/>
</dbReference>
<dbReference type="SMART" id="SM00181">
    <property type="entry name" value="EGF"/>
    <property type="match status" value="3"/>
</dbReference>
<evidence type="ECO:0000256" key="1">
    <source>
        <dbReference type="ARBA" id="ARBA00004498"/>
    </source>
</evidence>
<dbReference type="InterPro" id="IPR002181">
    <property type="entry name" value="Fibrinogen_a/b/g_C_dom"/>
</dbReference>
<evidence type="ECO:0000313" key="14">
    <source>
        <dbReference type="Proteomes" id="UP000694557"/>
    </source>
</evidence>
<dbReference type="FunFam" id="2.60.40.10:FF:000099">
    <property type="entry name" value="Fibronectin 1"/>
    <property type="match status" value="1"/>
</dbReference>
<evidence type="ECO:0000256" key="7">
    <source>
        <dbReference type="ARBA" id="ARBA00022737"/>
    </source>
</evidence>
<feature type="domain" description="EGF-like" evidence="11 12">
    <location>
        <begin position="191"/>
        <end position="202"/>
    </location>
</feature>
<proteinExistence type="inferred from homology"/>
<dbReference type="NCBIfam" id="NF040941">
    <property type="entry name" value="GGGWT_bact"/>
    <property type="match status" value="1"/>
</dbReference>
<keyword evidence="9" id="KW-0325">Glycoprotein</keyword>
<dbReference type="PANTHER" id="PTHR46708:SF12">
    <property type="entry name" value="TENASCIN N"/>
    <property type="match status" value="1"/>
</dbReference>
<comment type="similarity">
    <text evidence="2">Belongs to the tenascin family.</text>
</comment>
<organism evidence="13 14">
    <name type="scientific">Oncorhynchus kisutch</name>
    <name type="common">Coho salmon</name>
    <name type="synonym">Salmo kisutch</name>
    <dbReference type="NCBI Taxonomy" id="8019"/>
    <lineage>
        <taxon>Eukaryota</taxon>
        <taxon>Metazoa</taxon>
        <taxon>Chordata</taxon>
        <taxon>Craniata</taxon>
        <taxon>Vertebrata</taxon>
        <taxon>Euteleostomi</taxon>
        <taxon>Actinopterygii</taxon>
        <taxon>Neopterygii</taxon>
        <taxon>Teleostei</taxon>
        <taxon>Protacanthopterygii</taxon>
        <taxon>Salmoniformes</taxon>
        <taxon>Salmonidae</taxon>
        <taxon>Salmoninae</taxon>
        <taxon>Oncorhynchus</taxon>
    </lineage>
</organism>
<keyword evidence="8" id="KW-1015">Disulfide bond</keyword>
<feature type="chain" id="PRO_5034844773" evidence="10">
    <location>
        <begin position="24"/>
        <end position="856"/>
    </location>
</feature>
<dbReference type="Gene3D" id="2.10.25.10">
    <property type="entry name" value="Laminin"/>
    <property type="match status" value="3"/>
</dbReference>
<dbReference type="GeneTree" id="ENSGT00940000166882"/>
<name>A0A8C7J1P0_ONCKI</name>
<evidence type="ECO:0000259" key="11">
    <source>
        <dbReference type="PROSITE" id="PS00022"/>
    </source>
</evidence>
<dbReference type="Proteomes" id="UP000694557">
    <property type="component" value="Unassembled WGS sequence"/>
</dbReference>
<dbReference type="SMART" id="SM00186">
    <property type="entry name" value="FBG"/>
    <property type="match status" value="1"/>
</dbReference>
<reference evidence="13" key="2">
    <citation type="submission" date="2025-09" db="UniProtKB">
        <authorList>
            <consortium name="Ensembl"/>
        </authorList>
    </citation>
    <scope>IDENTIFICATION</scope>
</reference>
<dbReference type="CDD" id="cd00054">
    <property type="entry name" value="EGF_CA"/>
    <property type="match status" value="1"/>
</dbReference>
<keyword evidence="7" id="KW-0677">Repeat</keyword>
<dbReference type="InterPro" id="IPR000742">
    <property type="entry name" value="EGF"/>
</dbReference>